<evidence type="ECO:0000313" key="3">
    <source>
        <dbReference type="Proteomes" id="UP001251528"/>
    </source>
</evidence>
<comment type="caution">
    <text evidence="2">The sequence shown here is derived from an EMBL/GenBank/DDBJ whole genome shotgun (WGS) entry which is preliminary data.</text>
</comment>
<dbReference type="SUPFAM" id="SSF63829">
    <property type="entry name" value="Calcium-dependent phosphotriesterase"/>
    <property type="match status" value="1"/>
</dbReference>
<evidence type="ECO:0008006" key="4">
    <source>
        <dbReference type="Google" id="ProtNLM"/>
    </source>
</evidence>
<gene>
    <name evidence="2" type="ORF">QQS21_007187</name>
</gene>
<feature type="signal peptide" evidence="1">
    <location>
        <begin position="1"/>
        <end position="15"/>
    </location>
</feature>
<accession>A0AAJ0CP44</accession>
<keyword evidence="3" id="KW-1185">Reference proteome</keyword>
<dbReference type="EMBL" id="JASWJB010000143">
    <property type="protein sequence ID" value="KAK2595102.1"/>
    <property type="molecule type" value="Genomic_DNA"/>
</dbReference>
<name>A0AAJ0CP44_9HYPO</name>
<dbReference type="InterPro" id="IPR011042">
    <property type="entry name" value="6-blade_b-propeller_TolB-like"/>
</dbReference>
<dbReference type="Gene3D" id="2.120.10.30">
    <property type="entry name" value="TolB, C-terminal domain"/>
    <property type="match status" value="1"/>
</dbReference>
<dbReference type="AlphaFoldDB" id="A0AAJ0CP44"/>
<sequence>MFYFFLFNLVSFTCAVTIRQLYRFPNDTFIENIAVRSNGHLLISTFDNAKLYSVEPCLGAAKVSVVAQVPNATALLGIAEIAPDVFAISAGNFIKEERAFEKGSGRIAIVRLNRCAAENPTVETVAWIPETRMLNGMVALPENRHIILSADSINGRLFRINTANGVIDVVFQDKTLLPGSDGVIPVGVNGLRIYKKYLYFTNSGQQFFARVKIDEDGAIVGAVEELLRLPINSQDILDDFSLSLNGTAFIAVHPNRWVIEAAPGKAFKVIADSNNDTFMDGPTSLALSEDEQIAYVVTGGMKEGNFGKGGQVFEVYLHK</sequence>
<reference evidence="2" key="1">
    <citation type="submission" date="2023-06" db="EMBL/GenBank/DDBJ databases">
        <title>Conoideocrella luteorostrata (Hypocreales: Clavicipitaceae), a potential biocontrol fungus for elongate hemlock scale in United States Christmas tree production areas.</title>
        <authorList>
            <person name="Barrett H."/>
            <person name="Lovett B."/>
            <person name="Macias A.M."/>
            <person name="Stajich J.E."/>
            <person name="Kasson M.T."/>
        </authorList>
    </citation>
    <scope>NUCLEOTIDE SEQUENCE</scope>
    <source>
        <strain evidence="2">ARSEF 14590</strain>
    </source>
</reference>
<feature type="chain" id="PRO_5042515763" description="SMP-30/Gluconolactonase/LRE-like region domain-containing protein" evidence="1">
    <location>
        <begin position="16"/>
        <end position="319"/>
    </location>
</feature>
<proteinExistence type="predicted"/>
<organism evidence="2 3">
    <name type="scientific">Conoideocrella luteorostrata</name>
    <dbReference type="NCBI Taxonomy" id="1105319"/>
    <lineage>
        <taxon>Eukaryota</taxon>
        <taxon>Fungi</taxon>
        <taxon>Dikarya</taxon>
        <taxon>Ascomycota</taxon>
        <taxon>Pezizomycotina</taxon>
        <taxon>Sordariomycetes</taxon>
        <taxon>Hypocreomycetidae</taxon>
        <taxon>Hypocreales</taxon>
        <taxon>Clavicipitaceae</taxon>
        <taxon>Conoideocrella</taxon>
    </lineage>
</organism>
<dbReference type="PANTHER" id="PTHR42060:SF1">
    <property type="entry name" value="NHL REPEAT-CONTAINING PROTEIN"/>
    <property type="match status" value="1"/>
</dbReference>
<keyword evidence="1" id="KW-0732">Signal</keyword>
<dbReference type="PANTHER" id="PTHR42060">
    <property type="entry name" value="NHL REPEAT-CONTAINING PROTEIN-RELATED"/>
    <property type="match status" value="1"/>
</dbReference>
<evidence type="ECO:0000313" key="2">
    <source>
        <dbReference type="EMBL" id="KAK2595102.1"/>
    </source>
</evidence>
<protein>
    <recommendedName>
        <fullName evidence="4">SMP-30/Gluconolactonase/LRE-like region domain-containing protein</fullName>
    </recommendedName>
</protein>
<evidence type="ECO:0000256" key="1">
    <source>
        <dbReference type="SAM" id="SignalP"/>
    </source>
</evidence>
<dbReference type="InterPro" id="IPR052998">
    <property type="entry name" value="Hetero-Diels-Alderase-like"/>
</dbReference>
<dbReference type="Proteomes" id="UP001251528">
    <property type="component" value="Unassembled WGS sequence"/>
</dbReference>